<dbReference type="AlphaFoldDB" id="A0A7J5B4J0"/>
<reference evidence="2 3" key="1">
    <citation type="submission" date="2019-09" db="EMBL/GenBank/DDBJ databases">
        <title>Phylogeny of genus Pseudoclavibacter and closely related genus.</title>
        <authorList>
            <person name="Li Y."/>
        </authorList>
    </citation>
    <scope>NUCLEOTIDE SEQUENCE [LARGE SCALE GENOMIC DNA]</scope>
    <source>
        <strain evidence="2 3">THG-MD12</strain>
    </source>
</reference>
<accession>A0A7J5B4J0</accession>
<protein>
    <submittedName>
        <fullName evidence="2">Uncharacterized protein</fullName>
    </submittedName>
</protein>
<feature type="region of interest" description="Disordered" evidence="1">
    <location>
        <begin position="1"/>
        <end position="25"/>
    </location>
</feature>
<evidence type="ECO:0000313" key="3">
    <source>
        <dbReference type="Proteomes" id="UP000490386"/>
    </source>
</evidence>
<gene>
    <name evidence="2" type="ORF">F8O03_01520</name>
</gene>
<sequence length="75" mass="8704">MNSPQRLARARDASTRLASQPSVDPRLQLEQQHRAAQLDPFDRTLPRRTIRDASAPMFIPGFRYYPPVSRLRTTR</sequence>
<dbReference type="OrthoDB" id="5121817at2"/>
<evidence type="ECO:0000313" key="2">
    <source>
        <dbReference type="EMBL" id="KAB1639056.1"/>
    </source>
</evidence>
<name>A0A7J5B4J0_9MICO</name>
<dbReference type="Proteomes" id="UP000490386">
    <property type="component" value="Unassembled WGS sequence"/>
</dbReference>
<proteinExistence type="predicted"/>
<evidence type="ECO:0000256" key="1">
    <source>
        <dbReference type="SAM" id="MobiDB-lite"/>
    </source>
</evidence>
<dbReference type="EMBL" id="WBJX01000001">
    <property type="protein sequence ID" value="KAB1639056.1"/>
    <property type="molecule type" value="Genomic_DNA"/>
</dbReference>
<organism evidence="2 3">
    <name type="scientific">Pseudoclavibacter terrae</name>
    <dbReference type="NCBI Taxonomy" id="1530195"/>
    <lineage>
        <taxon>Bacteria</taxon>
        <taxon>Bacillati</taxon>
        <taxon>Actinomycetota</taxon>
        <taxon>Actinomycetes</taxon>
        <taxon>Micrococcales</taxon>
        <taxon>Microbacteriaceae</taxon>
        <taxon>Pseudoclavibacter</taxon>
    </lineage>
</organism>
<keyword evidence="3" id="KW-1185">Reference proteome</keyword>
<dbReference type="RefSeq" id="WP_151422081.1">
    <property type="nucleotide sequence ID" value="NZ_CANKVH010000004.1"/>
</dbReference>
<comment type="caution">
    <text evidence="2">The sequence shown here is derived from an EMBL/GenBank/DDBJ whole genome shotgun (WGS) entry which is preliminary data.</text>
</comment>